<accession>A0A328P3P6</accession>
<dbReference type="InterPro" id="IPR003961">
    <property type="entry name" value="FN3_dom"/>
</dbReference>
<dbReference type="SUPFAM" id="SSF49265">
    <property type="entry name" value="Fibronectin type III"/>
    <property type="match status" value="3"/>
</dbReference>
<dbReference type="SMART" id="SM00060">
    <property type="entry name" value="FN3"/>
    <property type="match status" value="4"/>
</dbReference>
<dbReference type="NCBIfam" id="TIGR01643">
    <property type="entry name" value="YD_repeat_2x"/>
    <property type="match status" value="1"/>
</dbReference>
<dbReference type="Pfam" id="PF25023">
    <property type="entry name" value="TEN_YD-shell"/>
    <property type="match status" value="1"/>
</dbReference>
<feature type="signal peptide" evidence="2">
    <location>
        <begin position="1"/>
        <end position="23"/>
    </location>
</feature>
<dbReference type="CDD" id="cd00063">
    <property type="entry name" value="FN3"/>
    <property type="match status" value="2"/>
</dbReference>
<protein>
    <recommendedName>
        <fullName evidence="3">Fibronectin type-III domain-containing protein</fullName>
    </recommendedName>
</protein>
<dbReference type="InterPro" id="IPR031325">
    <property type="entry name" value="RHS_repeat"/>
</dbReference>
<sequence length="1760" mass="190614">MKIQGTLLAVVLALCSVSAWSQAIYPENEYKKLIRVDEEINPLGENPFGESVSLYDGSFTFTQTDIHVPGIGPSIDITRTFRADGDIPLRQGNGAFGDWDIEIPRLTTLTSDSGNHTGWVVNSLVYTDRCTNMREPPWILMGRPGNPPIEAEEWWNEGYRLHMPGSSGQDVVILADVNPVRPQKPGYQFVATTKDHWMVACASATANGQPGESFVVFSPDGTLYRLNYLVYRDARDFVIFRKKGYMLATSVEDRFGNWVHYNYTAGKISSIEASDGRLVTFGYNADGTQIAQINVVAGNQTRTWWYEYQKTITGYTLTGVTLPDSVSKWSYQFENLGYEVKSYMQDMPRDCPDPTLPENVTVTGRATSPSGLFATFEARPMRHGRSAVPEMCEVPPQETDQRGYLRIPRYYNNLALTRKQFTGAGLSTQEWIYTYPTAVASWASECGSGCPSTKQVDVKDPSGNYTRYTFSNRFDASEGKLLRTDYYSGAVASNPVRSDVLAYADPAGGPWPARYGYNPVLYLNSDKITQEMPVRSRTTIQDGDSYVWEATGFNEFAQVTQTRRYNSIPGQAVIEERTTYLNDRPHWVLGLPLQTDNLTRNETVTRNEYDPSSLTLAKRWHFNKLAMSYAFNGQGLLASFTDGNNNTTALSNYKRGIPQTINYPDNTSESLVVDDFGQIRSITDQARNTTGYDYDALGRLAYITYPSGDEVSWYPKAISFQLIGADRGVNGTHWRRTVTKGNARSVTDFDALLRPVISDTYDISNGNSHTSTRTDYDWKGQKTFASYPVAGSPDLAGMSAGTSSAYDSLGRLKTTSQTSELGLLTATTVYLSGARKQVTDPKGFTTTISYQVFDQPAYDAVTLLQAPEGVNQSVTRDVYGNPEEIHQWGTANGYSNDVVKRFYYDSYYRLCRTSEPESYSEVTAYDAADNVAWTASGLRISGDGCGQEVVADGAKIQRTYDAMNRVKTLLPPSGTQSTVYTYDPLGNVKQADSGLSSWVGIRNKLGQLTSETLNVTGNGSNVLRYEHDGHGSVRTITYPDTTVVDYAPDALGRPTRAGSFASNVSYDPDGDIKYFVYGNGAEYITDKNERHLLRNFTYTKGGAFNLSEDLAYDKNGNITKLTDIAGGLRTKEMSYDALNRLTQAKADGLWGTESYAYDPVNNIRQRMTAGQAFDYNYDGTNRLMTITQAGNAVMTLGYDDRGNVTNKNGNALLFDAKNQLTSIPGYGSHYYDASGRRVQKARPDGSSTYYFYNQAGQLLYQFDTANAKTTAYIYLGRKLIARNEGSASAIRGNIDGVSVDGNGLNAKINGWACSSSITQSIAVHLYVGGPAGTGTFIGSYNANLASEAGVATACGVGSGSFRFGISVADATRAQYAGKSIYIHGISPVGNDNALIAGSGNFSVPAMPTAPAMPTTISATKAADLTRIDVSWSATTGATSYKIERQFNTDAWAQIYSGTATSFTVSGPADGNYGFRVQACNAIGCSAAQTSAVVSIAHIPPTPGSISVPASSTGSLSVSWTASAFASSYVLEQSVNGGGWSVIYNAGSTSTSFSVGASGTYVYRVKACNANGCSGYATSGTVAVTIPPSSAPSLSAPGSSNTGTYTVSWSGVAGATSYTLQEQVSGGGWTTVQASGATNWGAGGKGNGTYGYRVQACNTAGCGAWSGTVNVAVSLVPAAPNFSGPYLSTKGRIDSWTVYWDAVPGATRYEIVRADNGVTVYSGTALSYVLESGTSPYPWLENSYRLRACNGNGCSPWVDVY</sequence>
<dbReference type="PROSITE" id="PS50853">
    <property type="entry name" value="FN3"/>
    <property type="match status" value="1"/>
</dbReference>
<dbReference type="EMBL" id="NFZS01000004">
    <property type="protein sequence ID" value="RAO75911.1"/>
    <property type="molecule type" value="Genomic_DNA"/>
</dbReference>
<keyword evidence="2" id="KW-0732">Signal</keyword>
<dbReference type="PANTHER" id="PTHR32305">
    <property type="match status" value="1"/>
</dbReference>
<feature type="chain" id="PRO_5016250501" description="Fibronectin type-III domain-containing protein" evidence="2">
    <location>
        <begin position="24"/>
        <end position="1760"/>
    </location>
</feature>
<gene>
    <name evidence="4" type="ORF">CA260_17960</name>
</gene>
<dbReference type="RefSeq" id="WP_111984369.1">
    <property type="nucleotide sequence ID" value="NZ_NFZS01000004.1"/>
</dbReference>
<name>A0A328P3P6_9GAMM</name>
<proteinExistence type="predicted"/>
<dbReference type="InterPro" id="IPR036116">
    <property type="entry name" value="FN3_sf"/>
</dbReference>
<evidence type="ECO:0000259" key="3">
    <source>
        <dbReference type="PROSITE" id="PS50853"/>
    </source>
</evidence>
<evidence type="ECO:0000313" key="5">
    <source>
        <dbReference type="Proteomes" id="UP000248926"/>
    </source>
</evidence>
<dbReference type="PANTHER" id="PTHR32305:SF15">
    <property type="entry name" value="PROTEIN RHSA-RELATED"/>
    <property type="match status" value="1"/>
</dbReference>
<dbReference type="InterPro" id="IPR056823">
    <property type="entry name" value="TEN-like_YD-shell"/>
</dbReference>
<dbReference type="OrthoDB" id="6904246at2"/>
<dbReference type="GO" id="GO:0004568">
    <property type="term" value="F:chitinase activity"/>
    <property type="evidence" value="ECO:0007669"/>
    <property type="project" value="InterPro"/>
</dbReference>
<dbReference type="Gene3D" id="2.60.40.10">
    <property type="entry name" value="Immunoglobulins"/>
    <property type="match status" value="4"/>
</dbReference>
<dbReference type="GO" id="GO:0006032">
    <property type="term" value="P:chitin catabolic process"/>
    <property type="evidence" value="ECO:0007669"/>
    <property type="project" value="InterPro"/>
</dbReference>
<evidence type="ECO:0000256" key="2">
    <source>
        <dbReference type="SAM" id="SignalP"/>
    </source>
</evidence>
<dbReference type="Gene3D" id="2.180.10.10">
    <property type="entry name" value="RHS repeat-associated core"/>
    <property type="match status" value="1"/>
</dbReference>
<feature type="domain" description="Fibronectin type-III" evidence="3">
    <location>
        <begin position="1409"/>
        <end position="1501"/>
    </location>
</feature>
<dbReference type="Pfam" id="PF05593">
    <property type="entry name" value="RHS_repeat"/>
    <property type="match status" value="1"/>
</dbReference>
<reference evidence="4 5" key="1">
    <citation type="journal article" date="2018" name="Genet. Mol. Biol.">
        <title>The genome sequence of Dyella jiangningensis FCAV SCS01 from a lignocellulose-decomposing microbial consortium metagenome reveals potential for biotechnological applications.</title>
        <authorList>
            <person name="Desiderato J.G."/>
            <person name="Alvarenga D.O."/>
            <person name="Constancio M.T.L."/>
            <person name="Alves L.M.C."/>
            <person name="Varani A.M."/>
        </authorList>
    </citation>
    <scope>NUCLEOTIDE SEQUENCE [LARGE SCALE GENOMIC DNA]</scope>
    <source>
        <strain evidence="4 5">FCAV SCS01</strain>
    </source>
</reference>
<keyword evidence="5" id="KW-1185">Reference proteome</keyword>
<organism evidence="4 5">
    <name type="scientific">Dyella jiangningensis</name>
    <dbReference type="NCBI Taxonomy" id="1379159"/>
    <lineage>
        <taxon>Bacteria</taxon>
        <taxon>Pseudomonadati</taxon>
        <taxon>Pseudomonadota</taxon>
        <taxon>Gammaproteobacteria</taxon>
        <taxon>Lysobacterales</taxon>
        <taxon>Rhodanobacteraceae</taxon>
        <taxon>Dyella</taxon>
    </lineage>
</organism>
<comment type="caution">
    <text evidence="4">The sequence shown here is derived from an EMBL/GenBank/DDBJ whole genome shotgun (WGS) entry which is preliminary data.</text>
</comment>
<keyword evidence="1" id="KW-0677">Repeat</keyword>
<evidence type="ECO:0000256" key="1">
    <source>
        <dbReference type="ARBA" id="ARBA00022737"/>
    </source>
</evidence>
<evidence type="ECO:0000313" key="4">
    <source>
        <dbReference type="EMBL" id="RAO75911.1"/>
    </source>
</evidence>
<dbReference type="InterPro" id="IPR006530">
    <property type="entry name" value="YD"/>
</dbReference>
<dbReference type="InterPro" id="IPR013783">
    <property type="entry name" value="Ig-like_fold"/>
</dbReference>
<dbReference type="Proteomes" id="UP000248926">
    <property type="component" value="Unassembled WGS sequence"/>
</dbReference>
<dbReference type="InterPro" id="IPR050708">
    <property type="entry name" value="T6SS_VgrG/RHS"/>
</dbReference>